<dbReference type="RefSeq" id="XP_018382630.1">
    <property type="nucleotide sequence ID" value="XM_018531010.1"/>
</dbReference>
<reference evidence="1 2" key="1">
    <citation type="submission" date="2016-05" db="EMBL/GenBank/DDBJ databases">
        <title>Comparative analysis of secretome profiles of manganese(II)-oxidizing ascomycete fungi.</title>
        <authorList>
            <consortium name="DOE Joint Genome Institute"/>
            <person name="Zeiner C.A."/>
            <person name="Purvine S.O."/>
            <person name="Zink E.M."/>
            <person name="Wu S."/>
            <person name="Pasa-Tolic L."/>
            <person name="Chaput D.L."/>
            <person name="Haridas S."/>
            <person name="Grigoriev I.V."/>
            <person name="Santelli C.M."/>
            <person name="Hansel C.M."/>
        </authorList>
    </citation>
    <scope>NUCLEOTIDE SEQUENCE [LARGE SCALE GENOMIC DNA]</scope>
    <source>
        <strain evidence="1 2">SRC1lrK2f</strain>
    </source>
</reference>
<name>A0A177DEH1_ALTAL</name>
<dbReference type="PANTHER" id="PTHR14097">
    <property type="entry name" value="OXIDOREDUCTASE HTATIP2"/>
    <property type="match status" value="1"/>
</dbReference>
<evidence type="ECO:0000313" key="1">
    <source>
        <dbReference type="EMBL" id="OAG17209.1"/>
    </source>
</evidence>
<accession>A0A177DEH1</accession>
<dbReference type="VEuPathDB" id="FungiDB:CC77DRAFT_282589"/>
<evidence type="ECO:0008006" key="3">
    <source>
        <dbReference type="Google" id="ProtNLM"/>
    </source>
</evidence>
<keyword evidence="2" id="KW-1185">Reference proteome</keyword>
<dbReference type="EMBL" id="KV441487">
    <property type="protein sequence ID" value="OAG17209.1"/>
    <property type="molecule type" value="Genomic_DNA"/>
</dbReference>
<dbReference type="AlphaFoldDB" id="A0A177DEH1"/>
<protein>
    <recommendedName>
        <fullName evidence="3">Nucleoside-diphosphate-sugar epimerase</fullName>
    </recommendedName>
</protein>
<gene>
    <name evidence="1" type="ORF">CC77DRAFT_282589</name>
</gene>
<dbReference type="PANTHER" id="PTHR14097:SF8">
    <property type="entry name" value="NAD(P)-BINDING DOMAIN-CONTAINING PROTEIN"/>
    <property type="match status" value="1"/>
</dbReference>
<dbReference type="SUPFAM" id="SSF51735">
    <property type="entry name" value="NAD(P)-binding Rossmann-fold domains"/>
    <property type="match status" value="1"/>
</dbReference>
<dbReference type="KEGG" id="aalt:CC77DRAFT_282589"/>
<dbReference type="STRING" id="5599.A0A177DEH1"/>
<proteinExistence type="predicted"/>
<dbReference type="OMA" id="HCPSEPM"/>
<dbReference type="Gene3D" id="3.40.50.720">
    <property type="entry name" value="NAD(P)-binding Rossmann-like Domain"/>
    <property type="match status" value="1"/>
</dbReference>
<evidence type="ECO:0000313" key="2">
    <source>
        <dbReference type="Proteomes" id="UP000077248"/>
    </source>
</evidence>
<organism evidence="1 2">
    <name type="scientific">Alternaria alternata</name>
    <name type="common">Alternaria rot fungus</name>
    <name type="synonym">Torula alternata</name>
    <dbReference type="NCBI Taxonomy" id="5599"/>
    <lineage>
        <taxon>Eukaryota</taxon>
        <taxon>Fungi</taxon>
        <taxon>Dikarya</taxon>
        <taxon>Ascomycota</taxon>
        <taxon>Pezizomycotina</taxon>
        <taxon>Dothideomycetes</taxon>
        <taxon>Pleosporomycetidae</taxon>
        <taxon>Pleosporales</taxon>
        <taxon>Pleosporineae</taxon>
        <taxon>Pleosporaceae</taxon>
        <taxon>Alternaria</taxon>
        <taxon>Alternaria sect. Alternaria</taxon>
        <taxon>Alternaria alternata complex</taxon>
    </lineage>
</organism>
<dbReference type="InterPro" id="IPR036291">
    <property type="entry name" value="NAD(P)-bd_dom_sf"/>
</dbReference>
<dbReference type="Proteomes" id="UP000077248">
    <property type="component" value="Unassembled WGS sequence"/>
</dbReference>
<sequence length="241" mass="26539">MHLILTGATGLVGAAVLDNMLAQQSISRISILSRRPVAMAEGHDKAKVIIHNDFGVYSEALLDELRDAKGCVWALGVSQNDVDKEKYIEITHDYTLEAAKAFSTLHPDSPFTFVYVSGEGATQSPGMFTPLFGRVKGQIESALLQLNKDRPQFKAYNIRPAAVDWREHTEIHGFIPKQPYTKNVLFSAINAVSKSWMTPTKPMGKIMTELAMSSGAPMHDSNMGMEGRLISNIAFRRMAGL</sequence>
<dbReference type="GeneID" id="29116604"/>